<dbReference type="Pfam" id="PF13231">
    <property type="entry name" value="PMT_2"/>
    <property type="match status" value="1"/>
</dbReference>
<evidence type="ECO:0000256" key="8">
    <source>
        <dbReference type="SAM" id="Phobius"/>
    </source>
</evidence>
<feature type="transmembrane region" description="Helical" evidence="8">
    <location>
        <begin position="12"/>
        <end position="28"/>
    </location>
</feature>
<protein>
    <submittedName>
        <fullName evidence="10">Putative glycosyltransferase</fullName>
    </submittedName>
</protein>
<evidence type="ECO:0000256" key="1">
    <source>
        <dbReference type="ARBA" id="ARBA00004651"/>
    </source>
</evidence>
<evidence type="ECO:0000259" key="9">
    <source>
        <dbReference type="Pfam" id="PF13231"/>
    </source>
</evidence>
<feature type="transmembrane region" description="Helical" evidence="8">
    <location>
        <begin position="359"/>
        <end position="380"/>
    </location>
</feature>
<dbReference type="GO" id="GO:0005886">
    <property type="term" value="C:plasma membrane"/>
    <property type="evidence" value="ECO:0007669"/>
    <property type="project" value="UniProtKB-SubCell"/>
</dbReference>
<evidence type="ECO:0000256" key="7">
    <source>
        <dbReference type="ARBA" id="ARBA00023136"/>
    </source>
</evidence>
<keyword evidence="3" id="KW-0328">Glycosyltransferase</keyword>
<dbReference type="GO" id="GO:0009103">
    <property type="term" value="P:lipopolysaccharide biosynthetic process"/>
    <property type="evidence" value="ECO:0007669"/>
    <property type="project" value="UniProtKB-ARBA"/>
</dbReference>
<feature type="transmembrane region" description="Helical" evidence="8">
    <location>
        <begin position="269"/>
        <end position="293"/>
    </location>
</feature>
<feature type="transmembrane region" description="Helical" evidence="8">
    <location>
        <begin position="169"/>
        <end position="202"/>
    </location>
</feature>
<feature type="domain" description="Glycosyltransferase RgtA/B/C/D-like" evidence="9">
    <location>
        <begin position="67"/>
        <end position="228"/>
    </location>
</feature>
<dbReference type="PANTHER" id="PTHR33908:SF3">
    <property type="entry name" value="UNDECAPRENYL PHOSPHATE-ALPHA-4-AMINO-4-DEOXY-L-ARABINOSE ARABINOSYL TRANSFERASE"/>
    <property type="match status" value="1"/>
</dbReference>
<comment type="subcellular location">
    <subcellularLocation>
        <location evidence="1">Cell membrane</location>
        <topology evidence="1">Multi-pass membrane protein</topology>
    </subcellularLocation>
</comment>
<dbReference type="EMBL" id="JRYO01000214">
    <property type="protein sequence ID" value="KHE91229.1"/>
    <property type="molecule type" value="Genomic_DNA"/>
</dbReference>
<feature type="transmembrane region" description="Helical" evidence="8">
    <location>
        <begin position="328"/>
        <end position="347"/>
    </location>
</feature>
<gene>
    <name evidence="10" type="ORF">SCABRO_03080</name>
</gene>
<feature type="transmembrane region" description="Helical" evidence="8">
    <location>
        <begin position="416"/>
        <end position="438"/>
    </location>
</feature>
<feature type="transmembrane region" description="Helical" evidence="8">
    <location>
        <begin position="386"/>
        <end position="404"/>
    </location>
</feature>
<dbReference type="InterPro" id="IPR038731">
    <property type="entry name" value="RgtA/B/C-like"/>
</dbReference>
<proteinExistence type="predicted"/>
<feature type="transmembrane region" description="Helical" evidence="8">
    <location>
        <begin position="214"/>
        <end position="233"/>
    </location>
</feature>
<reference evidence="10 11" key="1">
    <citation type="submission" date="2014-10" db="EMBL/GenBank/DDBJ databases">
        <title>Draft genome of anammox bacterium scalindua brodae, obtained using differential coverage binning of sequence data from two enrichment reactors.</title>
        <authorList>
            <person name="Speth D.R."/>
            <person name="Russ L."/>
            <person name="Kartal B."/>
            <person name="Op den Camp H.J."/>
            <person name="Dutilh B.E."/>
            <person name="Jetten M.S."/>
        </authorList>
    </citation>
    <scope>NUCLEOTIDE SEQUENCE [LARGE SCALE GENOMIC DNA]</scope>
    <source>
        <strain evidence="10">RU1</strain>
    </source>
</reference>
<evidence type="ECO:0000256" key="6">
    <source>
        <dbReference type="ARBA" id="ARBA00022989"/>
    </source>
</evidence>
<evidence type="ECO:0000256" key="4">
    <source>
        <dbReference type="ARBA" id="ARBA00022679"/>
    </source>
</evidence>
<evidence type="ECO:0000313" key="11">
    <source>
        <dbReference type="Proteomes" id="UP000030652"/>
    </source>
</evidence>
<comment type="caution">
    <text evidence="10">The sequence shown here is derived from an EMBL/GenBank/DDBJ whole genome shotgun (WGS) entry which is preliminary data.</text>
</comment>
<organism evidence="10 11">
    <name type="scientific">Candidatus Scalindua brodae</name>
    <dbReference type="NCBI Taxonomy" id="237368"/>
    <lineage>
        <taxon>Bacteria</taxon>
        <taxon>Pseudomonadati</taxon>
        <taxon>Planctomycetota</taxon>
        <taxon>Candidatus Brocadiia</taxon>
        <taxon>Candidatus Brocadiales</taxon>
        <taxon>Candidatus Scalinduaceae</taxon>
        <taxon>Candidatus Scalindua</taxon>
    </lineage>
</organism>
<sequence>MQKTKLILCFSRYWFVAIILVLSFVGIFDHDLWTADEPRVAEIGREFFDEGVSLAVPQLNGEAFMEKPPLYFWCVALSYKIFGAPSASAARIPSVLFGLGTLIFTYLLAGKMYDRKTAEWSCMVLALSAEFFYIHHKSLVDTSLVFFVTGTVYWLYLSLTADTEKKDRYYRLCYIFATGAFFAKGFIGLAFPVLLFACWILWRRDWQEIRRARLRVGLIIVGSCISLWFWFLWKEGSWEYISTFLIHNNFQRIIPGVGSEYSGGHVKPFYFYLFKFWRAFAPWSILVPAVFFYACRKGFQDKNRLFLCLWFVSGLLMLSLAGTKRTIYIVPLIPAISILTGSWLNDVESRLINGRFARVSQWFILCVCGVLVLALAGVVFKSALYKTVPFVLLMPVVTIGYVFAFRSFVNNRVIKLCGLPVIISLIYILSVLVFVPYINKTNSFRPFCGRLGEIVAAKESTLYAFQPEETTRAVVPFYTGRKLIPVYDLEAAKSLPRENNVLMLVLDKHKDMRNFNSLKTLFPDVILSEVVGKRRNFKLLSN</sequence>
<keyword evidence="5 8" id="KW-0812">Transmembrane</keyword>
<dbReference type="GO" id="GO:0010041">
    <property type="term" value="P:response to iron(III) ion"/>
    <property type="evidence" value="ECO:0007669"/>
    <property type="project" value="TreeGrafter"/>
</dbReference>
<feature type="transmembrane region" description="Helical" evidence="8">
    <location>
        <begin position="89"/>
        <end position="109"/>
    </location>
</feature>
<keyword evidence="7 8" id="KW-0472">Membrane</keyword>
<dbReference type="InterPro" id="IPR050297">
    <property type="entry name" value="LipidA_mod_glycosyltrf_83"/>
</dbReference>
<evidence type="ECO:0000313" key="10">
    <source>
        <dbReference type="EMBL" id="KHE91229.1"/>
    </source>
</evidence>
<dbReference type="GO" id="GO:0016763">
    <property type="term" value="F:pentosyltransferase activity"/>
    <property type="evidence" value="ECO:0007669"/>
    <property type="project" value="TreeGrafter"/>
</dbReference>
<keyword evidence="6 8" id="KW-1133">Transmembrane helix</keyword>
<accession>A0A0B0EF63</accession>
<keyword evidence="2" id="KW-1003">Cell membrane</keyword>
<feature type="transmembrane region" description="Helical" evidence="8">
    <location>
        <begin position="139"/>
        <end position="157"/>
    </location>
</feature>
<feature type="transmembrane region" description="Helical" evidence="8">
    <location>
        <begin position="305"/>
        <end position="322"/>
    </location>
</feature>
<dbReference type="Proteomes" id="UP000030652">
    <property type="component" value="Unassembled WGS sequence"/>
</dbReference>
<name>A0A0B0EF63_9BACT</name>
<evidence type="ECO:0000256" key="2">
    <source>
        <dbReference type="ARBA" id="ARBA00022475"/>
    </source>
</evidence>
<evidence type="ECO:0000256" key="5">
    <source>
        <dbReference type="ARBA" id="ARBA00022692"/>
    </source>
</evidence>
<dbReference type="AlphaFoldDB" id="A0A0B0EF63"/>
<keyword evidence="4 10" id="KW-0808">Transferase</keyword>
<dbReference type="PANTHER" id="PTHR33908">
    <property type="entry name" value="MANNOSYLTRANSFERASE YKCB-RELATED"/>
    <property type="match status" value="1"/>
</dbReference>
<evidence type="ECO:0000256" key="3">
    <source>
        <dbReference type="ARBA" id="ARBA00022676"/>
    </source>
</evidence>
<dbReference type="eggNOG" id="COG1807">
    <property type="taxonomic scope" value="Bacteria"/>
</dbReference>